<dbReference type="EnsemblMetazoa" id="G16203.2">
    <property type="protein sequence ID" value="G16203.2:cds"/>
    <property type="gene ID" value="G16203"/>
</dbReference>
<protein>
    <recommendedName>
        <fullName evidence="9">LITAF domain-containing protein</fullName>
    </recommendedName>
</protein>
<dbReference type="PROSITE" id="PS51837">
    <property type="entry name" value="LITAF"/>
    <property type="match status" value="1"/>
</dbReference>
<keyword evidence="5" id="KW-0479">Metal-binding</keyword>
<evidence type="ECO:0000313" key="10">
    <source>
        <dbReference type="EnsemblMetazoa" id="G16203.2:cds"/>
    </source>
</evidence>
<dbReference type="EnsemblMetazoa" id="G16203.3">
    <property type="protein sequence ID" value="G16203.3:cds"/>
    <property type="gene ID" value="G16203"/>
</dbReference>
<dbReference type="InterPro" id="IPR037519">
    <property type="entry name" value="LITAF_fam"/>
</dbReference>
<dbReference type="PANTHER" id="PTHR23292">
    <property type="entry name" value="LIPOPOLYSACCHARIDE-INDUCED TUMOR NECROSIS FACTOR-ALPHA FACTOR"/>
    <property type="match status" value="1"/>
</dbReference>
<proteinExistence type="inferred from homology"/>
<evidence type="ECO:0000256" key="4">
    <source>
        <dbReference type="ARBA" id="ARBA00005975"/>
    </source>
</evidence>
<dbReference type="OrthoDB" id="5599753at2759"/>
<dbReference type="AlphaFoldDB" id="A0A8W8IWP9"/>
<dbReference type="EnsemblMetazoa" id="G16203.1">
    <property type="protein sequence ID" value="G16203.1:cds"/>
    <property type="gene ID" value="G16203"/>
</dbReference>
<sequence>MSSNQDTKAIIIQPEGRGRTPLQEWPVHTECPHCGGFILTSLEYETGTLTWIMCFFIMFIGLFLGCCLVPFCMDGCKDIAHICPDCKKEVGRFYRI</sequence>
<keyword evidence="6" id="KW-0862">Zinc</keyword>
<keyword evidence="8" id="KW-1133">Transmembrane helix</keyword>
<evidence type="ECO:0000256" key="2">
    <source>
        <dbReference type="ARBA" id="ARBA00004481"/>
    </source>
</evidence>
<evidence type="ECO:0000256" key="1">
    <source>
        <dbReference type="ARBA" id="ARBA00004414"/>
    </source>
</evidence>
<feature type="transmembrane region" description="Helical" evidence="8">
    <location>
        <begin position="49"/>
        <end position="71"/>
    </location>
</feature>
<dbReference type="SMART" id="SM00714">
    <property type="entry name" value="LITAF"/>
    <property type="match status" value="1"/>
</dbReference>
<keyword evidence="7 8" id="KW-0472">Membrane</keyword>
<keyword evidence="8" id="KW-0812">Transmembrane</keyword>
<dbReference type="Pfam" id="PF10601">
    <property type="entry name" value="zf-LITAF-like"/>
    <property type="match status" value="1"/>
</dbReference>
<evidence type="ECO:0000313" key="11">
    <source>
        <dbReference type="Proteomes" id="UP000005408"/>
    </source>
</evidence>
<evidence type="ECO:0000256" key="5">
    <source>
        <dbReference type="ARBA" id="ARBA00022723"/>
    </source>
</evidence>
<evidence type="ECO:0000256" key="8">
    <source>
        <dbReference type="SAM" id="Phobius"/>
    </source>
</evidence>
<reference evidence="10" key="1">
    <citation type="submission" date="2022-08" db="UniProtKB">
        <authorList>
            <consortium name="EnsemblMetazoa"/>
        </authorList>
    </citation>
    <scope>IDENTIFICATION</scope>
    <source>
        <strain evidence="10">05x7-T-G4-1.051#20</strain>
    </source>
</reference>
<feature type="domain" description="LITAF" evidence="9">
    <location>
        <begin position="7"/>
        <end position="95"/>
    </location>
</feature>
<accession>A0A8W8IWP9</accession>
<comment type="similarity">
    <text evidence="4">Belongs to the CDIP1/LITAF family.</text>
</comment>
<comment type="subcellular location">
    <subcellularLocation>
        <location evidence="2">Endosome membrane</location>
        <topology evidence="2">Peripheral membrane protein</topology>
    </subcellularLocation>
    <subcellularLocation>
        <location evidence="1">Late endosome membrane</location>
    </subcellularLocation>
    <subcellularLocation>
        <location evidence="3">Lysosome membrane</location>
        <topology evidence="3">Peripheral membrane protein</topology>
        <orientation evidence="3">Cytoplasmic side</orientation>
    </subcellularLocation>
</comment>
<dbReference type="GO" id="GO:0005765">
    <property type="term" value="C:lysosomal membrane"/>
    <property type="evidence" value="ECO:0007669"/>
    <property type="project" value="UniProtKB-SubCell"/>
</dbReference>
<keyword evidence="11" id="KW-1185">Reference proteome</keyword>
<evidence type="ECO:0000256" key="3">
    <source>
        <dbReference type="ARBA" id="ARBA00004630"/>
    </source>
</evidence>
<evidence type="ECO:0000256" key="6">
    <source>
        <dbReference type="ARBA" id="ARBA00022833"/>
    </source>
</evidence>
<name>A0A8W8IWP9_MAGGI</name>
<evidence type="ECO:0000256" key="7">
    <source>
        <dbReference type="ARBA" id="ARBA00023136"/>
    </source>
</evidence>
<evidence type="ECO:0000259" key="9">
    <source>
        <dbReference type="PROSITE" id="PS51837"/>
    </source>
</evidence>
<dbReference type="PANTHER" id="PTHR23292:SF6">
    <property type="entry name" value="FI16602P1-RELATED"/>
    <property type="match status" value="1"/>
</dbReference>
<dbReference type="GO" id="GO:0008270">
    <property type="term" value="F:zinc ion binding"/>
    <property type="evidence" value="ECO:0007669"/>
    <property type="project" value="TreeGrafter"/>
</dbReference>
<dbReference type="GO" id="GO:0031902">
    <property type="term" value="C:late endosome membrane"/>
    <property type="evidence" value="ECO:0007669"/>
    <property type="project" value="UniProtKB-SubCell"/>
</dbReference>
<dbReference type="InterPro" id="IPR006629">
    <property type="entry name" value="LITAF"/>
</dbReference>
<dbReference type="OMA" id="LTWIMCF"/>
<dbReference type="Proteomes" id="UP000005408">
    <property type="component" value="Unassembled WGS sequence"/>
</dbReference>
<organism evidence="10 11">
    <name type="scientific">Magallana gigas</name>
    <name type="common">Pacific oyster</name>
    <name type="synonym">Crassostrea gigas</name>
    <dbReference type="NCBI Taxonomy" id="29159"/>
    <lineage>
        <taxon>Eukaryota</taxon>
        <taxon>Metazoa</taxon>
        <taxon>Spiralia</taxon>
        <taxon>Lophotrochozoa</taxon>
        <taxon>Mollusca</taxon>
        <taxon>Bivalvia</taxon>
        <taxon>Autobranchia</taxon>
        <taxon>Pteriomorphia</taxon>
        <taxon>Ostreida</taxon>
        <taxon>Ostreoidea</taxon>
        <taxon>Ostreidae</taxon>
        <taxon>Magallana</taxon>
    </lineage>
</organism>